<reference evidence="1" key="1">
    <citation type="submission" date="2020-11" db="EMBL/GenBank/DDBJ databases">
        <authorList>
            <person name="Tran Van P."/>
        </authorList>
    </citation>
    <scope>NUCLEOTIDE SEQUENCE</scope>
</reference>
<accession>A0A7R9PK21</accession>
<protein>
    <submittedName>
        <fullName evidence="1">Uncharacterized protein</fullName>
    </submittedName>
</protein>
<evidence type="ECO:0000313" key="1">
    <source>
        <dbReference type="EMBL" id="CAD7590104.1"/>
    </source>
</evidence>
<name>A0A7R9PK21_TIMGE</name>
<organism evidence="1">
    <name type="scientific">Timema genevievae</name>
    <name type="common">Walking stick</name>
    <dbReference type="NCBI Taxonomy" id="629358"/>
    <lineage>
        <taxon>Eukaryota</taxon>
        <taxon>Metazoa</taxon>
        <taxon>Ecdysozoa</taxon>
        <taxon>Arthropoda</taxon>
        <taxon>Hexapoda</taxon>
        <taxon>Insecta</taxon>
        <taxon>Pterygota</taxon>
        <taxon>Neoptera</taxon>
        <taxon>Polyneoptera</taxon>
        <taxon>Phasmatodea</taxon>
        <taxon>Timematodea</taxon>
        <taxon>Timematoidea</taxon>
        <taxon>Timematidae</taxon>
        <taxon>Timema</taxon>
    </lineage>
</organism>
<gene>
    <name evidence="1" type="ORF">TGEB3V08_LOCUS3972</name>
</gene>
<dbReference type="AlphaFoldDB" id="A0A7R9PK21"/>
<sequence length="142" mass="15915">MEGSTTHYQPDRSSVDLYQEEMHLSCVSRCISGVGERERALRQPTASFRQGQSRPLLAQSVNYRSSHHPTGRVVQLVPSGLLDWWTNLLLHSIRSTKEKGGGRGHRSQSNKLYHISANSLSVAHLVLWWQEVNVLVLVATSA</sequence>
<proteinExistence type="predicted"/>
<dbReference type="EMBL" id="OE840321">
    <property type="protein sequence ID" value="CAD7590104.1"/>
    <property type="molecule type" value="Genomic_DNA"/>
</dbReference>